<evidence type="ECO:0000256" key="4">
    <source>
        <dbReference type="ARBA" id="ARBA00023242"/>
    </source>
</evidence>
<dbReference type="InterPro" id="IPR009057">
    <property type="entry name" value="Homeodomain-like_sf"/>
</dbReference>
<dbReference type="FunFam" id="1.10.10.60:FF:000002">
    <property type="entry name" value="Myb family transcription factor"/>
    <property type="match status" value="1"/>
</dbReference>
<reference evidence="6 7" key="1">
    <citation type="journal article" date="2020" name="Nat. Food">
        <title>A phased Vanilla planifolia genome enables genetic improvement of flavour and production.</title>
        <authorList>
            <person name="Hasing T."/>
            <person name="Tang H."/>
            <person name="Brym M."/>
            <person name="Khazi F."/>
            <person name="Huang T."/>
            <person name="Chambers A.H."/>
        </authorList>
    </citation>
    <scope>NUCLEOTIDE SEQUENCE [LARGE SCALE GENOMIC DNA]</scope>
    <source>
        <tissue evidence="6">Leaf</tissue>
    </source>
</reference>
<dbReference type="InterPro" id="IPR017930">
    <property type="entry name" value="Myb_dom"/>
</dbReference>
<dbReference type="AlphaFoldDB" id="A0A835PQ67"/>
<dbReference type="NCBIfam" id="TIGR01557">
    <property type="entry name" value="myb_SHAQKYF"/>
    <property type="match status" value="1"/>
</dbReference>
<keyword evidence="4" id="KW-0539">Nucleus</keyword>
<dbReference type="Pfam" id="PF00249">
    <property type="entry name" value="Myb_DNA-binding"/>
    <property type="match status" value="1"/>
</dbReference>
<evidence type="ECO:0000313" key="7">
    <source>
        <dbReference type="Proteomes" id="UP000636800"/>
    </source>
</evidence>
<gene>
    <name evidence="6" type="ORF">HPP92_023353</name>
</gene>
<dbReference type="InterPro" id="IPR006447">
    <property type="entry name" value="Myb_dom_plants"/>
</dbReference>
<dbReference type="GO" id="GO:0003700">
    <property type="term" value="F:DNA-binding transcription factor activity"/>
    <property type="evidence" value="ECO:0007669"/>
    <property type="project" value="InterPro"/>
</dbReference>
<feature type="domain" description="HTH myb-type" evidence="5">
    <location>
        <begin position="96"/>
        <end position="156"/>
    </location>
</feature>
<keyword evidence="7" id="KW-1185">Reference proteome</keyword>
<organism evidence="6 7">
    <name type="scientific">Vanilla planifolia</name>
    <name type="common">Vanilla</name>
    <dbReference type="NCBI Taxonomy" id="51239"/>
    <lineage>
        <taxon>Eukaryota</taxon>
        <taxon>Viridiplantae</taxon>
        <taxon>Streptophyta</taxon>
        <taxon>Embryophyta</taxon>
        <taxon>Tracheophyta</taxon>
        <taxon>Spermatophyta</taxon>
        <taxon>Magnoliopsida</taxon>
        <taxon>Liliopsida</taxon>
        <taxon>Asparagales</taxon>
        <taxon>Orchidaceae</taxon>
        <taxon>Vanilloideae</taxon>
        <taxon>Vanilleae</taxon>
        <taxon>Vanilla</taxon>
    </lineage>
</organism>
<proteinExistence type="predicted"/>
<evidence type="ECO:0000256" key="1">
    <source>
        <dbReference type="ARBA" id="ARBA00023015"/>
    </source>
</evidence>
<keyword evidence="3" id="KW-0804">Transcription</keyword>
<keyword evidence="1" id="KW-0805">Transcription regulation</keyword>
<evidence type="ECO:0000256" key="3">
    <source>
        <dbReference type="ARBA" id="ARBA00023163"/>
    </source>
</evidence>
<dbReference type="Pfam" id="PF14379">
    <property type="entry name" value="Myb_CC_LHEQLE"/>
    <property type="match status" value="1"/>
</dbReference>
<dbReference type="SUPFAM" id="SSF46689">
    <property type="entry name" value="Homeodomain-like"/>
    <property type="match status" value="1"/>
</dbReference>
<dbReference type="InterPro" id="IPR046955">
    <property type="entry name" value="PHR1-like"/>
</dbReference>
<dbReference type="PANTHER" id="PTHR31499:SF6">
    <property type="entry name" value="PROTEIN PHR1-LIKE 2"/>
    <property type="match status" value="1"/>
</dbReference>
<dbReference type="GO" id="GO:0003677">
    <property type="term" value="F:DNA binding"/>
    <property type="evidence" value="ECO:0007669"/>
    <property type="project" value="UniProtKB-KW"/>
</dbReference>
<dbReference type="EMBL" id="JADCNL010000012">
    <property type="protein sequence ID" value="KAG0458196.1"/>
    <property type="molecule type" value="Genomic_DNA"/>
</dbReference>
<accession>A0A835PQ67</accession>
<evidence type="ECO:0000313" key="6">
    <source>
        <dbReference type="EMBL" id="KAG0458196.1"/>
    </source>
</evidence>
<dbReference type="PANTHER" id="PTHR31499">
    <property type="entry name" value="MYB FAMILY TRANSCRIPTION FACTOR PHL11"/>
    <property type="match status" value="1"/>
</dbReference>
<dbReference type="InterPro" id="IPR025756">
    <property type="entry name" value="Myb_CC_LHEQLE"/>
</dbReference>
<evidence type="ECO:0000256" key="2">
    <source>
        <dbReference type="ARBA" id="ARBA00023125"/>
    </source>
</evidence>
<keyword evidence="2" id="KW-0238">DNA-binding</keyword>
<dbReference type="PROSITE" id="PS51294">
    <property type="entry name" value="HTH_MYB"/>
    <property type="match status" value="1"/>
</dbReference>
<name>A0A835PQ67_VANPL</name>
<protein>
    <recommendedName>
        <fullName evidence="5">HTH myb-type domain-containing protein</fullName>
    </recommendedName>
</protein>
<dbReference type="Gene3D" id="1.10.10.60">
    <property type="entry name" value="Homeodomain-like"/>
    <property type="match status" value="1"/>
</dbReference>
<comment type="caution">
    <text evidence="6">The sequence shown here is derived from an EMBL/GenBank/DDBJ whole genome shotgun (WGS) entry which is preliminary data.</text>
</comment>
<dbReference type="InterPro" id="IPR001005">
    <property type="entry name" value="SANT/Myb"/>
</dbReference>
<dbReference type="Proteomes" id="UP000636800">
    <property type="component" value="Chromosome 12"/>
</dbReference>
<evidence type="ECO:0000259" key="5">
    <source>
        <dbReference type="PROSITE" id="PS51294"/>
    </source>
</evidence>
<sequence>MKNAIIARIRPKSLEKDREVEKEINQRFNSTRATKTRSCRRFFPIGSSAYFFRLQFSSVLSFVLRGLKRMYLKGGEFGGSLEETNLHVDASLVLSSDPKPRLRWTAELHDRFVDAVTQLGGPDKATPKTILRIMNVKGLTLYHLKSHLQKYRMGKQSSKDVENFNDASVAVDSQGGSNGAASKHVAQEFNDGCNEAMRVQMELQRRLHEQLEVQRSLQLRIEAQDRYLRSILERACRVFLDPNLTATELDAVGACQEEKSGSQGIQQITECSIDSSLTSTGGQVGVSMYCSEVALKKRQHPMLFSGELHTGCESKIIARQGLSHAIRCLMNHM</sequence>